<keyword evidence="3" id="KW-1185">Reference proteome</keyword>
<evidence type="ECO:0000256" key="1">
    <source>
        <dbReference type="SAM" id="MobiDB-lite"/>
    </source>
</evidence>
<accession>A0ABQ7JIA0</accession>
<gene>
    <name evidence="2" type="ORF">BGZ96_004400</name>
</gene>
<protein>
    <recommendedName>
        <fullName evidence="4">N-acetyltransferase domain-containing protein</fullName>
    </recommendedName>
</protein>
<evidence type="ECO:0000313" key="3">
    <source>
        <dbReference type="Proteomes" id="UP001194696"/>
    </source>
</evidence>
<feature type="compositionally biased region" description="Low complexity" evidence="1">
    <location>
        <begin position="1"/>
        <end position="17"/>
    </location>
</feature>
<feature type="region of interest" description="Disordered" evidence="1">
    <location>
        <begin position="1"/>
        <end position="26"/>
    </location>
</feature>
<dbReference type="PANTHER" id="PTHR34815">
    <property type="entry name" value="LYSINE ACETYLTRANSFERASE"/>
    <property type="match status" value="1"/>
</dbReference>
<sequence>MTNTSTTTATAAVATTPTPTPKPIRGPAPYALTDLHLIPTTVPRIIQKTSTNNMEEWAKGVPEDQYLAREDRLAETAFSSEGRLVTWVLVPKPGADATEAYKAGHPGVGGVGGAFVEDGVEEENLERILGALETFERPGLVARTEGNEEGVKDVSTMSIASVYVPSKYRHHGYGHLMM</sequence>
<proteinExistence type="predicted"/>
<comment type="caution">
    <text evidence="2">The sequence shown here is derived from an EMBL/GenBank/DDBJ whole genome shotgun (WGS) entry which is preliminary data.</text>
</comment>
<evidence type="ECO:0000313" key="2">
    <source>
        <dbReference type="EMBL" id="KAG0274274.1"/>
    </source>
</evidence>
<dbReference type="InterPro" id="IPR053013">
    <property type="entry name" value="LAT"/>
</dbReference>
<name>A0ABQ7JIA0_9FUNG</name>
<feature type="non-terminal residue" evidence="2">
    <location>
        <position position="178"/>
    </location>
</feature>
<organism evidence="2 3">
    <name type="scientific">Linnemannia gamsii</name>
    <dbReference type="NCBI Taxonomy" id="64522"/>
    <lineage>
        <taxon>Eukaryota</taxon>
        <taxon>Fungi</taxon>
        <taxon>Fungi incertae sedis</taxon>
        <taxon>Mucoromycota</taxon>
        <taxon>Mortierellomycotina</taxon>
        <taxon>Mortierellomycetes</taxon>
        <taxon>Mortierellales</taxon>
        <taxon>Mortierellaceae</taxon>
        <taxon>Linnemannia</taxon>
    </lineage>
</organism>
<dbReference type="EMBL" id="JAAAIM010002053">
    <property type="protein sequence ID" value="KAG0274274.1"/>
    <property type="molecule type" value="Genomic_DNA"/>
</dbReference>
<dbReference type="Proteomes" id="UP001194696">
    <property type="component" value="Unassembled WGS sequence"/>
</dbReference>
<dbReference type="PANTHER" id="PTHR34815:SF2">
    <property type="entry name" value="N-ACETYLTRANSFERASE DOMAIN-CONTAINING PROTEIN"/>
    <property type="match status" value="1"/>
</dbReference>
<evidence type="ECO:0008006" key="4">
    <source>
        <dbReference type="Google" id="ProtNLM"/>
    </source>
</evidence>
<reference evidence="2 3" key="1">
    <citation type="journal article" date="2020" name="Fungal Divers.">
        <title>Resolving the Mortierellaceae phylogeny through synthesis of multi-gene phylogenetics and phylogenomics.</title>
        <authorList>
            <person name="Vandepol N."/>
            <person name="Liber J."/>
            <person name="Desiro A."/>
            <person name="Na H."/>
            <person name="Kennedy M."/>
            <person name="Barry K."/>
            <person name="Grigoriev I.V."/>
            <person name="Miller A.N."/>
            <person name="O'Donnell K."/>
            <person name="Stajich J.E."/>
            <person name="Bonito G."/>
        </authorList>
    </citation>
    <scope>NUCLEOTIDE SEQUENCE [LARGE SCALE GENOMIC DNA]</scope>
    <source>
        <strain evidence="2 3">AD045</strain>
    </source>
</reference>